<reference evidence="1" key="2">
    <citation type="submission" date="2009-06" db="EMBL/GenBank/DDBJ databases">
        <authorList>
            <person name="Sebastian Y."/>
            <person name="Madupu R."/>
            <person name="Durkin A.S."/>
            <person name="Torralba M."/>
            <person name="Methe B."/>
            <person name="Sutton G.G."/>
            <person name="Strausberg R.L."/>
            <person name="Nelson K.E."/>
        </authorList>
    </citation>
    <scope>NUCLEOTIDE SEQUENCE [LARGE SCALE GENOMIC DNA]</scope>
    <source>
        <strain evidence="1">ATCC 10379</strain>
    </source>
</reference>
<name>C5NYE4_9BACL</name>
<proteinExistence type="predicted"/>
<protein>
    <submittedName>
        <fullName evidence="1">Uncharacterized protein</fullName>
    </submittedName>
</protein>
<keyword evidence="2" id="KW-1185">Reference proteome</keyword>
<dbReference type="EMBL" id="ACDZ02000014">
    <property type="protein sequence ID" value="EER67873.1"/>
    <property type="molecule type" value="Genomic_DNA"/>
</dbReference>
<accession>C5NYE4</accession>
<dbReference type="AlphaFoldDB" id="C5NYE4"/>
<sequence>MVNFLIVIFSFIYIISFMYSQPKKVTNYYNVKYIVCI</sequence>
<gene>
    <name evidence="1" type="ORF">GEMHA0001_0482</name>
</gene>
<reference evidence="1" key="1">
    <citation type="submission" date="2009-01" db="EMBL/GenBank/DDBJ databases">
        <authorList>
            <person name="Fulton L."/>
            <person name="Clifton S."/>
            <person name="Chinwalla A.T."/>
            <person name="Mitreva M."/>
            <person name="Sodergren E."/>
            <person name="Weinstock G."/>
            <person name="Clifton S."/>
            <person name="Dooling D.J."/>
            <person name="Fulton B."/>
            <person name="Minx P."/>
            <person name="Pepin K.H."/>
            <person name="Johnson M."/>
            <person name="Bhonagiri V."/>
            <person name="Nash W.E."/>
            <person name="Mardis E.R."/>
            <person name="Wilson R.K."/>
        </authorList>
    </citation>
    <scope>NUCLEOTIDE SEQUENCE [LARGE SCALE GENOMIC DNA]</scope>
    <source>
        <strain evidence="1">ATCC 10379</strain>
    </source>
</reference>
<dbReference type="Proteomes" id="UP000006004">
    <property type="component" value="Unassembled WGS sequence"/>
</dbReference>
<evidence type="ECO:0000313" key="2">
    <source>
        <dbReference type="Proteomes" id="UP000006004"/>
    </source>
</evidence>
<evidence type="ECO:0000313" key="1">
    <source>
        <dbReference type="EMBL" id="EER67873.1"/>
    </source>
</evidence>
<organism evidence="1 2">
    <name type="scientific">Gemella haemolysans ATCC 10379</name>
    <dbReference type="NCBI Taxonomy" id="546270"/>
    <lineage>
        <taxon>Bacteria</taxon>
        <taxon>Bacillati</taxon>
        <taxon>Bacillota</taxon>
        <taxon>Bacilli</taxon>
        <taxon>Bacillales</taxon>
        <taxon>Gemellaceae</taxon>
        <taxon>Gemella</taxon>
    </lineage>
</organism>
<comment type="caution">
    <text evidence="1">The sequence shown here is derived from an EMBL/GenBank/DDBJ whole genome shotgun (WGS) entry which is preliminary data.</text>
</comment>